<protein>
    <submittedName>
        <fullName evidence="2">Uncharacterized protein</fullName>
    </submittedName>
</protein>
<accession>A0A385SPX6</accession>
<organism evidence="2 3">
    <name type="scientific">Chryseolinea soli</name>
    <dbReference type="NCBI Taxonomy" id="2321403"/>
    <lineage>
        <taxon>Bacteria</taxon>
        <taxon>Pseudomonadati</taxon>
        <taxon>Bacteroidota</taxon>
        <taxon>Cytophagia</taxon>
        <taxon>Cytophagales</taxon>
        <taxon>Fulvivirgaceae</taxon>
        <taxon>Chryseolinea</taxon>
    </lineage>
</organism>
<dbReference type="AlphaFoldDB" id="A0A385SPX6"/>
<dbReference type="EMBL" id="CP032382">
    <property type="protein sequence ID" value="AYB32586.1"/>
    <property type="molecule type" value="Genomic_DNA"/>
</dbReference>
<feature type="compositionally biased region" description="Basic residues" evidence="1">
    <location>
        <begin position="1"/>
        <end position="10"/>
    </location>
</feature>
<dbReference type="KEGG" id="chk:D4L85_19280"/>
<evidence type="ECO:0000256" key="1">
    <source>
        <dbReference type="SAM" id="MobiDB-lite"/>
    </source>
</evidence>
<gene>
    <name evidence="2" type="ORF">D4L85_19280</name>
</gene>
<evidence type="ECO:0000313" key="3">
    <source>
        <dbReference type="Proteomes" id="UP000266183"/>
    </source>
</evidence>
<keyword evidence="3" id="KW-1185">Reference proteome</keyword>
<proteinExistence type="predicted"/>
<name>A0A385SPX6_9BACT</name>
<sequence length="61" mass="6779">MSGTKVKKRRGDAPEGDVPKINVPQWVWDRNNDPNAKKRMETAKKIIAVHGLPKGRDGKAS</sequence>
<feature type="region of interest" description="Disordered" evidence="1">
    <location>
        <begin position="1"/>
        <end position="34"/>
    </location>
</feature>
<evidence type="ECO:0000313" key="2">
    <source>
        <dbReference type="EMBL" id="AYB32586.1"/>
    </source>
</evidence>
<dbReference type="Proteomes" id="UP000266183">
    <property type="component" value="Chromosome"/>
</dbReference>
<reference evidence="3" key="1">
    <citation type="submission" date="2018-09" db="EMBL/GenBank/DDBJ databases">
        <title>Chryseolinea sp. KIS68-18 isolated from soil.</title>
        <authorList>
            <person name="Weon H.-Y."/>
            <person name="Kwon S.-W."/>
            <person name="Lee S.A."/>
        </authorList>
    </citation>
    <scope>NUCLEOTIDE SEQUENCE [LARGE SCALE GENOMIC DNA]</scope>
    <source>
        <strain evidence="3">KIS68-18</strain>
    </source>
</reference>